<keyword evidence="3" id="KW-1185">Reference proteome</keyword>
<protein>
    <recommendedName>
        <fullName evidence="4">Lantibiotic dehydratase N-terminal domain-containing protein</fullName>
    </recommendedName>
</protein>
<reference evidence="2 3" key="1">
    <citation type="submission" date="2021-03" db="EMBL/GenBank/DDBJ databases">
        <title>Genomic Encyclopedia of Type Strains, Phase IV (KMG-IV): sequencing the most valuable type-strain genomes for metagenomic binning, comparative biology and taxonomic classification.</title>
        <authorList>
            <person name="Goeker M."/>
        </authorList>
    </citation>
    <scope>NUCLEOTIDE SEQUENCE [LARGE SCALE GENOMIC DNA]</scope>
    <source>
        <strain evidence="2 3">DSM 40499</strain>
    </source>
</reference>
<evidence type="ECO:0008006" key="4">
    <source>
        <dbReference type="Google" id="ProtNLM"/>
    </source>
</evidence>
<evidence type="ECO:0000313" key="3">
    <source>
        <dbReference type="Proteomes" id="UP001519309"/>
    </source>
</evidence>
<proteinExistence type="predicted"/>
<dbReference type="RefSeq" id="WP_237281791.1">
    <property type="nucleotide sequence ID" value="NZ_CP016279.1"/>
</dbReference>
<feature type="compositionally biased region" description="Polar residues" evidence="1">
    <location>
        <begin position="1"/>
        <end position="14"/>
    </location>
</feature>
<evidence type="ECO:0000313" key="2">
    <source>
        <dbReference type="EMBL" id="MBP2048679.1"/>
    </source>
</evidence>
<comment type="caution">
    <text evidence="2">The sequence shown here is derived from an EMBL/GenBank/DDBJ whole genome shotgun (WGS) entry which is preliminary data.</text>
</comment>
<feature type="region of interest" description="Disordered" evidence="1">
    <location>
        <begin position="1"/>
        <end position="38"/>
    </location>
</feature>
<accession>A0ABS4LN17</accession>
<sequence length="120" mass="12958">MASQNIGPVTSQPATPAASDARERMSRRPVLPNPPLGSGTVTVCWAISSKGLPPRHGFFDLNVHTLWTLLAARPSLLRASSAAGRALRERLPVMLDDAQLSPQARRELEGIRYAIHLAEA</sequence>
<dbReference type="Proteomes" id="UP001519309">
    <property type="component" value="Unassembled WGS sequence"/>
</dbReference>
<gene>
    <name evidence="2" type="ORF">J2Z21_001604</name>
</gene>
<evidence type="ECO:0000256" key="1">
    <source>
        <dbReference type="SAM" id="MobiDB-lite"/>
    </source>
</evidence>
<name>A0ABS4LN17_9ACTN</name>
<dbReference type="EMBL" id="JAGGLP010000003">
    <property type="protein sequence ID" value="MBP2048679.1"/>
    <property type="molecule type" value="Genomic_DNA"/>
</dbReference>
<organism evidence="2 3">
    <name type="scientific">Streptomyces griseochromogenes</name>
    <dbReference type="NCBI Taxonomy" id="68214"/>
    <lineage>
        <taxon>Bacteria</taxon>
        <taxon>Bacillati</taxon>
        <taxon>Actinomycetota</taxon>
        <taxon>Actinomycetes</taxon>
        <taxon>Kitasatosporales</taxon>
        <taxon>Streptomycetaceae</taxon>
        <taxon>Streptomyces</taxon>
    </lineage>
</organism>